<evidence type="ECO:0000313" key="1">
    <source>
        <dbReference type="EMBL" id="PIA48630.1"/>
    </source>
</evidence>
<keyword evidence="2" id="KW-1185">Reference proteome</keyword>
<dbReference type="InParanoid" id="A0A2G5DYQ1"/>
<organism evidence="1 2">
    <name type="scientific">Aquilegia coerulea</name>
    <name type="common">Rocky mountain columbine</name>
    <dbReference type="NCBI Taxonomy" id="218851"/>
    <lineage>
        <taxon>Eukaryota</taxon>
        <taxon>Viridiplantae</taxon>
        <taxon>Streptophyta</taxon>
        <taxon>Embryophyta</taxon>
        <taxon>Tracheophyta</taxon>
        <taxon>Spermatophyta</taxon>
        <taxon>Magnoliopsida</taxon>
        <taxon>Ranunculales</taxon>
        <taxon>Ranunculaceae</taxon>
        <taxon>Thalictroideae</taxon>
        <taxon>Aquilegia</taxon>
    </lineage>
</organism>
<evidence type="ECO:0000313" key="2">
    <source>
        <dbReference type="Proteomes" id="UP000230069"/>
    </source>
</evidence>
<dbReference type="AlphaFoldDB" id="A0A2G5DYQ1"/>
<protein>
    <submittedName>
        <fullName evidence="1">Uncharacterized protein</fullName>
    </submittedName>
</protein>
<name>A0A2G5DYQ1_AQUCA</name>
<dbReference type="Proteomes" id="UP000230069">
    <property type="component" value="Unassembled WGS sequence"/>
</dbReference>
<accession>A0A2G5DYQ1</accession>
<proteinExistence type="predicted"/>
<sequence length="69" mass="8094">MYHIYYETTFGGVTVYYIYVYNSVLLKFLKRLVWLVTRPLDLGFALEEIRAFLSLPNADKKEHCSKANA</sequence>
<reference evidence="1 2" key="1">
    <citation type="submission" date="2017-09" db="EMBL/GenBank/DDBJ databases">
        <title>WGS assembly of Aquilegia coerulea Goldsmith.</title>
        <authorList>
            <person name="Hodges S."/>
            <person name="Kramer E."/>
            <person name="Nordborg M."/>
            <person name="Tomkins J."/>
            <person name="Borevitz J."/>
            <person name="Derieg N."/>
            <person name="Yan J."/>
            <person name="Mihaltcheva S."/>
            <person name="Hayes R.D."/>
            <person name="Rokhsar D."/>
        </authorList>
    </citation>
    <scope>NUCLEOTIDE SEQUENCE [LARGE SCALE GENOMIC DNA]</scope>
    <source>
        <strain evidence="2">cv. Goldsmith</strain>
    </source>
</reference>
<dbReference type="EMBL" id="KZ305031">
    <property type="protein sequence ID" value="PIA48630.1"/>
    <property type="molecule type" value="Genomic_DNA"/>
</dbReference>
<gene>
    <name evidence="1" type="ORF">AQUCO_01400902v1</name>
</gene>